<accession>A0A931HYD9</accession>
<keyword evidence="5" id="KW-1185">Reference proteome</keyword>
<keyword evidence="3" id="KW-1133">Transmembrane helix</keyword>
<name>A0A931HYD9_9HYPH</name>
<dbReference type="RefSeq" id="WP_197309510.1">
    <property type="nucleotide sequence ID" value="NZ_JADZLT010000036.1"/>
</dbReference>
<protein>
    <submittedName>
        <fullName evidence="4">TIGR02302 family protein</fullName>
    </submittedName>
</protein>
<reference evidence="4" key="1">
    <citation type="submission" date="2020-12" db="EMBL/GenBank/DDBJ databases">
        <title>Methylobrevis albus sp. nov., isolated from fresh water lack sediment.</title>
        <authorList>
            <person name="Zou Q."/>
        </authorList>
    </citation>
    <scope>NUCLEOTIDE SEQUENCE</scope>
    <source>
        <strain evidence="4">L22</strain>
    </source>
</reference>
<dbReference type="Proteomes" id="UP000631694">
    <property type="component" value="Unassembled WGS sequence"/>
</dbReference>
<dbReference type="NCBIfam" id="TIGR02302">
    <property type="entry name" value="aProt_lowcomp"/>
    <property type="match status" value="1"/>
</dbReference>
<feature type="coiled-coil region" evidence="1">
    <location>
        <begin position="661"/>
        <end position="714"/>
    </location>
</feature>
<dbReference type="AlphaFoldDB" id="A0A931HYD9"/>
<feature type="transmembrane region" description="Helical" evidence="3">
    <location>
        <begin position="187"/>
        <end position="205"/>
    </location>
</feature>
<evidence type="ECO:0000313" key="4">
    <source>
        <dbReference type="EMBL" id="MBH0236415.1"/>
    </source>
</evidence>
<organism evidence="4 5">
    <name type="scientific">Methylobrevis albus</name>
    <dbReference type="NCBI Taxonomy" id="2793297"/>
    <lineage>
        <taxon>Bacteria</taxon>
        <taxon>Pseudomonadati</taxon>
        <taxon>Pseudomonadota</taxon>
        <taxon>Alphaproteobacteria</taxon>
        <taxon>Hyphomicrobiales</taxon>
        <taxon>Pleomorphomonadaceae</taxon>
        <taxon>Methylobrevis</taxon>
    </lineage>
</organism>
<dbReference type="Pfam" id="PF13779">
    <property type="entry name" value="DUF4175"/>
    <property type="match status" value="1"/>
</dbReference>
<evidence type="ECO:0000256" key="1">
    <source>
        <dbReference type="SAM" id="Coils"/>
    </source>
</evidence>
<feature type="region of interest" description="Disordered" evidence="2">
    <location>
        <begin position="1"/>
        <end position="27"/>
    </location>
</feature>
<dbReference type="EMBL" id="JADZLT010000036">
    <property type="protein sequence ID" value="MBH0236415.1"/>
    <property type="molecule type" value="Genomic_DNA"/>
</dbReference>
<keyword evidence="1" id="KW-0175">Coiled coil</keyword>
<evidence type="ECO:0000256" key="2">
    <source>
        <dbReference type="SAM" id="MobiDB-lite"/>
    </source>
</evidence>
<proteinExistence type="predicted"/>
<dbReference type="InterPro" id="IPR012683">
    <property type="entry name" value="CHP02302_TM"/>
</dbReference>
<feature type="transmembrane region" description="Helical" evidence="3">
    <location>
        <begin position="63"/>
        <end position="86"/>
    </location>
</feature>
<sequence length="913" mass="100214">MAEPTPSNRSGIDRPAADPRSTGRPAARRSPFARLFPNLAGDPLDVLAQKARQARAALVFERLWPALLPMLSVVAVFVSLAWLGVFAAMADWLRLGLVALFVLALGASVVPLVRLRLPRRRDALDRLERDSGFDHRPLLALSDDLAAGGDDAFSRALWQAHLARVGERLSAIRIGLPSPRVDRRDRWGLRIVVFLLFIVGLSAAGPDPVGRIADALRLPLIPGPTIRIDAWVTPPAYTDRPPVFLTEAGTGRQPGEAVAAPLRTEARVPEASLVTVRLSGLEAGEVRWIEGPDAPDGEIAADGGVTVPPLEPAETANARPAERRDGAPAVPVAYEFPLENSGRLAVVANGEVLRSWRFTVDPDQPPTIALIEEPGQTGRGAFQLAYQARDDYRLVGADAKFDAPLARAMPPLAGAILDGEPRPLIEPPDFPLTLPRRGVADDKAETYRDLAAHPYAGTRLTMRLEARDDAGNIGRTAPVEVTIPARPFTDPVAKMLVEQRRILALDARTQGFVADMLDTVTMHADTTIEDSKIFLGLRHGRNLVASAASDDDLRAAMDYLWEMALAIDGGDASLAEQRLREARERLREALQNGASDEEIARLTQELRDALNEYMQALAEQMRNNPQAAQPQQMPPNAQQISPQQLEDMINRMEELSKLGDKDAAEQLLSQLDRMLENMQAMQGQPQQPSGDSPMNQAMDELGRMIQEQQRLMNETFNMSPDGRQPQQGQRGQPQQGQQGQQGEQGQMTPEQRAEAMQRLQEGQAELQRRLGELQEQMRQNGMEPGDQLGEAGDAMGRAEQQLGQGEPGGAAGEQGQALEQLRQGAQQLAEQMGDQPGEEGGRGQGQARQSPQDDPLGRPQRRDGPDYGDSVRVPGEIDIQRARRVLDELRRRFSEDYRPKIELDYLERLLRSE</sequence>
<evidence type="ECO:0000313" key="5">
    <source>
        <dbReference type="Proteomes" id="UP000631694"/>
    </source>
</evidence>
<gene>
    <name evidence="4" type="ORF">I5731_01145</name>
</gene>
<feature type="region of interest" description="Disordered" evidence="2">
    <location>
        <begin position="716"/>
        <end position="876"/>
    </location>
</feature>
<keyword evidence="3" id="KW-0472">Membrane</keyword>
<feature type="compositionally biased region" description="Low complexity" evidence="2">
    <location>
        <begin position="722"/>
        <end position="746"/>
    </location>
</feature>
<feature type="transmembrane region" description="Helical" evidence="3">
    <location>
        <begin position="92"/>
        <end position="113"/>
    </location>
</feature>
<keyword evidence="3" id="KW-0812">Transmembrane</keyword>
<comment type="caution">
    <text evidence="4">The sequence shown here is derived from an EMBL/GenBank/DDBJ whole genome shotgun (WGS) entry which is preliminary data.</text>
</comment>
<evidence type="ECO:0000256" key="3">
    <source>
        <dbReference type="SAM" id="Phobius"/>
    </source>
</evidence>
<feature type="compositionally biased region" description="Polar residues" evidence="2">
    <location>
        <begin position="1"/>
        <end position="10"/>
    </location>
</feature>
<feature type="coiled-coil region" evidence="1">
    <location>
        <begin position="572"/>
        <end position="623"/>
    </location>
</feature>